<sequence>MMRSLTSSDNTSSRSELHPRTQLPVELIEQILSEAWSLDLRPEKRIDLFTSLSLTSLTFLSIFIRIALTHVHITSASYARHYLLLLRTRSPSESNSDFLLPDNASQTANTLCRTLTFHIDARASCSSDTKPAIKLYSAGDSSTHAISSTLYMLDLMKGSVPNLRKLKLEYTDWGFDDIFDQRRLTPMPPQVEELDIQFRFSPALQNMRLRTKRNSSRQREQGALEIPGFGKGVLEDLRWRFEMTPHPFGRFATPHVKMLRVFGATTSFVAGMLEACQGAHTVVFDEYVELPALPQWIETVVIADTRSKASRAEMCSKDWMVAARSVCGGRENTCTEEMIALLCPVVNQEHERARRRLKSFCATHGVQVKEL</sequence>
<name>A0ACB8UC16_9APHY</name>
<reference evidence="1" key="1">
    <citation type="journal article" date="2021" name="Environ. Microbiol.">
        <title>Gene family expansions and transcriptome signatures uncover fungal adaptations to wood decay.</title>
        <authorList>
            <person name="Hage H."/>
            <person name="Miyauchi S."/>
            <person name="Viragh M."/>
            <person name="Drula E."/>
            <person name="Min B."/>
            <person name="Chaduli D."/>
            <person name="Navarro D."/>
            <person name="Favel A."/>
            <person name="Norest M."/>
            <person name="Lesage-Meessen L."/>
            <person name="Balint B."/>
            <person name="Merenyi Z."/>
            <person name="de Eugenio L."/>
            <person name="Morin E."/>
            <person name="Martinez A.T."/>
            <person name="Baldrian P."/>
            <person name="Stursova M."/>
            <person name="Martinez M.J."/>
            <person name="Novotny C."/>
            <person name="Magnuson J.K."/>
            <person name="Spatafora J.W."/>
            <person name="Maurice S."/>
            <person name="Pangilinan J."/>
            <person name="Andreopoulos W."/>
            <person name="LaButti K."/>
            <person name="Hundley H."/>
            <person name="Na H."/>
            <person name="Kuo A."/>
            <person name="Barry K."/>
            <person name="Lipzen A."/>
            <person name="Henrissat B."/>
            <person name="Riley R."/>
            <person name="Ahrendt S."/>
            <person name="Nagy L.G."/>
            <person name="Grigoriev I.V."/>
            <person name="Martin F."/>
            <person name="Rosso M.N."/>
        </authorList>
    </citation>
    <scope>NUCLEOTIDE SEQUENCE</scope>
    <source>
        <strain evidence="1">CBS 384.51</strain>
    </source>
</reference>
<proteinExistence type="predicted"/>
<gene>
    <name evidence="1" type="ORF">BDY19DRAFT_991401</name>
</gene>
<evidence type="ECO:0000313" key="1">
    <source>
        <dbReference type="EMBL" id="KAI0091721.1"/>
    </source>
</evidence>
<protein>
    <submittedName>
        <fullName evidence="1">Uncharacterized protein</fullName>
    </submittedName>
</protein>
<keyword evidence="2" id="KW-1185">Reference proteome</keyword>
<evidence type="ECO:0000313" key="2">
    <source>
        <dbReference type="Proteomes" id="UP001055072"/>
    </source>
</evidence>
<comment type="caution">
    <text evidence="1">The sequence shown here is derived from an EMBL/GenBank/DDBJ whole genome shotgun (WGS) entry which is preliminary data.</text>
</comment>
<dbReference type="EMBL" id="MU274905">
    <property type="protein sequence ID" value="KAI0091721.1"/>
    <property type="molecule type" value="Genomic_DNA"/>
</dbReference>
<organism evidence="1 2">
    <name type="scientific">Irpex rosettiformis</name>
    <dbReference type="NCBI Taxonomy" id="378272"/>
    <lineage>
        <taxon>Eukaryota</taxon>
        <taxon>Fungi</taxon>
        <taxon>Dikarya</taxon>
        <taxon>Basidiomycota</taxon>
        <taxon>Agaricomycotina</taxon>
        <taxon>Agaricomycetes</taxon>
        <taxon>Polyporales</taxon>
        <taxon>Irpicaceae</taxon>
        <taxon>Irpex</taxon>
    </lineage>
</organism>
<dbReference type="Proteomes" id="UP001055072">
    <property type="component" value="Unassembled WGS sequence"/>
</dbReference>
<accession>A0ACB8UC16</accession>